<reference evidence="11" key="1">
    <citation type="submission" date="2017-02" db="EMBL/GenBank/DDBJ databases">
        <authorList>
            <person name="Varghese N."/>
            <person name="Submissions S."/>
        </authorList>
    </citation>
    <scope>NUCLEOTIDE SEQUENCE [LARGE SCALE GENOMIC DNA]</scope>
    <source>
        <strain evidence="11">ATCC 25662</strain>
    </source>
</reference>
<comment type="similarity">
    <text evidence="8">Belongs to the ABC transporter superfamily. Energy-coupling factor EcfA family.</text>
</comment>
<dbReference type="EC" id="7.-.-.-" evidence="8"/>
<dbReference type="Gene3D" id="3.40.50.300">
    <property type="entry name" value="P-loop containing nucleotide triphosphate hydrolases"/>
    <property type="match status" value="1"/>
</dbReference>
<comment type="subunit">
    <text evidence="8">Forms a stable energy-coupling factor (ECF) transporter complex composed of 2 membrane-embedded substrate-binding proteins (S component), 2 ATP-binding proteins (A component) and 2 transmembrane proteins (T component).</text>
</comment>
<keyword evidence="11" id="KW-1185">Reference proteome</keyword>
<keyword evidence="4 8" id="KW-0547">Nucleotide-binding</keyword>
<evidence type="ECO:0000256" key="4">
    <source>
        <dbReference type="ARBA" id="ARBA00022741"/>
    </source>
</evidence>
<evidence type="ECO:0000256" key="3">
    <source>
        <dbReference type="ARBA" id="ARBA00022475"/>
    </source>
</evidence>
<feature type="domain" description="ABC transporter" evidence="9">
    <location>
        <begin position="3"/>
        <end position="246"/>
    </location>
</feature>
<sequence>MSIQFEKVSHTYSPDTPFSYAALKNVDLEITEGKMTAIIGATGSGKTTLVQHLNALLLPTAGKLTILDRVIQADEHPKKLKSLRKDVGLVFQFPEYQLFEETILKDIIFGPKNFGVSEEDAIKKAKEVLKLVDLDESYMDKSPLDLSGGQKRRVAIAGILAMDPKVLVLDEPTAGLDPQGSLQMMSLFRRLNKELGKTVLIVTHDMEHVLNYCDDVVVVKDGEIYCKEDVKSFFKRNTLCEELNILPPAIIQLKNACNQCGMHLPDDCFTVDELASAISKQVKRHE</sequence>
<dbReference type="InterPro" id="IPR003593">
    <property type="entry name" value="AAA+_ATPase"/>
</dbReference>
<evidence type="ECO:0000256" key="2">
    <source>
        <dbReference type="ARBA" id="ARBA00022448"/>
    </source>
</evidence>
<dbReference type="Proteomes" id="UP000243297">
    <property type="component" value="Unassembled WGS sequence"/>
</dbReference>
<protein>
    <recommendedName>
        <fullName evidence="8">Energy-coupling factor transporter ATP-binding protein EcfA2</fullName>
        <ecNumber evidence="8">7.-.-.-</ecNumber>
    </recommendedName>
</protein>
<dbReference type="OrthoDB" id="9806726at2"/>
<dbReference type="AlphaFoldDB" id="A0A1T4L3D9"/>
<dbReference type="PANTHER" id="PTHR43553">
    <property type="entry name" value="HEAVY METAL TRANSPORTER"/>
    <property type="match status" value="1"/>
</dbReference>
<dbReference type="InterPro" id="IPR015856">
    <property type="entry name" value="ABC_transpr_CbiO/EcfA_su"/>
</dbReference>
<accession>A0A1T4L3D9</accession>
<dbReference type="PANTHER" id="PTHR43553:SF27">
    <property type="entry name" value="ENERGY-COUPLING FACTOR TRANSPORTER ATP-BINDING PROTEIN ECFA2"/>
    <property type="match status" value="1"/>
</dbReference>
<evidence type="ECO:0000256" key="7">
    <source>
        <dbReference type="ARBA" id="ARBA00023136"/>
    </source>
</evidence>
<gene>
    <name evidence="10" type="ORF">SAMN02745191_0705</name>
</gene>
<keyword evidence="5 8" id="KW-0067">ATP-binding</keyword>
<evidence type="ECO:0000259" key="9">
    <source>
        <dbReference type="PROSITE" id="PS50893"/>
    </source>
</evidence>
<dbReference type="InterPro" id="IPR050095">
    <property type="entry name" value="ECF_ABC_transporter_ATP-bd"/>
</dbReference>
<dbReference type="PROSITE" id="PS50893">
    <property type="entry name" value="ABC_TRANSPORTER_2"/>
    <property type="match status" value="1"/>
</dbReference>
<dbReference type="InterPro" id="IPR030946">
    <property type="entry name" value="EcfA2"/>
</dbReference>
<evidence type="ECO:0000256" key="1">
    <source>
        <dbReference type="ARBA" id="ARBA00004202"/>
    </source>
</evidence>
<keyword evidence="3 8" id="KW-1003">Cell membrane</keyword>
<evidence type="ECO:0000256" key="5">
    <source>
        <dbReference type="ARBA" id="ARBA00022840"/>
    </source>
</evidence>
<comment type="subcellular location">
    <subcellularLocation>
        <location evidence="1 8">Cell membrane</location>
        <topology evidence="1 8">Peripheral membrane protein</topology>
    </subcellularLocation>
</comment>
<dbReference type="FunFam" id="3.40.50.300:FF:000224">
    <property type="entry name" value="Energy-coupling factor transporter ATP-binding protein EcfA"/>
    <property type="match status" value="1"/>
</dbReference>
<dbReference type="SUPFAM" id="SSF52540">
    <property type="entry name" value="P-loop containing nucleoside triphosphate hydrolases"/>
    <property type="match status" value="1"/>
</dbReference>
<dbReference type="InterPro" id="IPR027417">
    <property type="entry name" value="P-loop_NTPase"/>
</dbReference>
<proteinExistence type="inferred from homology"/>
<dbReference type="InterPro" id="IPR017871">
    <property type="entry name" value="ABC_transporter-like_CS"/>
</dbReference>
<dbReference type="CDD" id="cd03225">
    <property type="entry name" value="ABC_cobalt_CbiO_domain1"/>
    <property type="match status" value="1"/>
</dbReference>
<keyword evidence="7 8" id="KW-0472">Membrane</keyword>
<name>A0A1T4L3D9_9FIRM</name>
<dbReference type="GO" id="GO:0042626">
    <property type="term" value="F:ATPase-coupled transmembrane transporter activity"/>
    <property type="evidence" value="ECO:0007669"/>
    <property type="project" value="TreeGrafter"/>
</dbReference>
<evidence type="ECO:0000313" key="10">
    <source>
        <dbReference type="EMBL" id="SJZ49057.1"/>
    </source>
</evidence>
<dbReference type="STRING" id="118967.SAMN02745191_0705"/>
<dbReference type="InterPro" id="IPR003439">
    <property type="entry name" value="ABC_transporter-like_ATP-bd"/>
</dbReference>
<dbReference type="GO" id="GO:0043190">
    <property type="term" value="C:ATP-binding cassette (ABC) transporter complex"/>
    <property type="evidence" value="ECO:0007669"/>
    <property type="project" value="TreeGrafter"/>
</dbReference>
<dbReference type="GO" id="GO:0016887">
    <property type="term" value="F:ATP hydrolysis activity"/>
    <property type="evidence" value="ECO:0007669"/>
    <property type="project" value="InterPro"/>
</dbReference>
<dbReference type="GO" id="GO:0005524">
    <property type="term" value="F:ATP binding"/>
    <property type="evidence" value="ECO:0007669"/>
    <property type="project" value="UniProtKB-UniRule"/>
</dbReference>
<dbReference type="PROSITE" id="PS00211">
    <property type="entry name" value="ABC_TRANSPORTER_1"/>
    <property type="match status" value="1"/>
</dbReference>
<dbReference type="RefSeq" id="WP_078711144.1">
    <property type="nucleotide sequence ID" value="NZ_FUWY01000002.1"/>
</dbReference>
<organism evidence="10 11">
    <name type="scientific">Anaerorhabdus furcosa</name>
    <dbReference type="NCBI Taxonomy" id="118967"/>
    <lineage>
        <taxon>Bacteria</taxon>
        <taxon>Bacillati</taxon>
        <taxon>Bacillota</taxon>
        <taxon>Erysipelotrichia</taxon>
        <taxon>Erysipelotrichales</taxon>
        <taxon>Erysipelotrichaceae</taxon>
        <taxon>Anaerorhabdus</taxon>
    </lineage>
</organism>
<evidence type="ECO:0000313" key="11">
    <source>
        <dbReference type="Proteomes" id="UP000243297"/>
    </source>
</evidence>
<keyword evidence="6" id="KW-1278">Translocase</keyword>
<comment type="function">
    <text evidence="8">ATP-binding (A) component of a common energy-coupling factor (ECF) ABC-transporter complex.</text>
</comment>
<dbReference type="NCBIfam" id="TIGR04521">
    <property type="entry name" value="ECF_ATPase_2"/>
    <property type="match status" value="1"/>
</dbReference>
<evidence type="ECO:0000256" key="8">
    <source>
        <dbReference type="RuleBase" id="RU365104"/>
    </source>
</evidence>
<evidence type="ECO:0000256" key="6">
    <source>
        <dbReference type="ARBA" id="ARBA00022967"/>
    </source>
</evidence>
<dbReference type="Pfam" id="PF00005">
    <property type="entry name" value="ABC_tran"/>
    <property type="match status" value="1"/>
</dbReference>
<keyword evidence="2 8" id="KW-0813">Transport</keyword>
<dbReference type="EMBL" id="FUWY01000002">
    <property type="protein sequence ID" value="SJZ49057.1"/>
    <property type="molecule type" value="Genomic_DNA"/>
</dbReference>
<dbReference type="SMART" id="SM00382">
    <property type="entry name" value="AAA"/>
    <property type="match status" value="1"/>
</dbReference>